<reference evidence="2 3" key="1">
    <citation type="journal article" date="2018" name="Int. J. Syst. Evol. Microbiol.">
        <title>Methylomusa anaerophila gen. nov., sp. nov., an anaerobic methanol-utilizing bacterium isolated from a microbial fuel cell.</title>
        <authorList>
            <person name="Amano N."/>
            <person name="Yamamuro A."/>
            <person name="Miyahara M."/>
            <person name="Kouzuma A."/>
            <person name="Abe T."/>
            <person name="Watanabe K."/>
        </authorList>
    </citation>
    <scope>NUCLEOTIDE SEQUENCE [LARGE SCALE GENOMIC DNA]</scope>
    <source>
        <strain evidence="2 3">MMFC1</strain>
    </source>
</reference>
<evidence type="ECO:0000313" key="2">
    <source>
        <dbReference type="EMBL" id="BBB90236.1"/>
    </source>
</evidence>
<evidence type="ECO:0000259" key="1">
    <source>
        <dbReference type="Pfam" id="PF13485"/>
    </source>
</evidence>
<dbReference type="AlphaFoldDB" id="A0A348AGN8"/>
<evidence type="ECO:0000313" key="3">
    <source>
        <dbReference type="Proteomes" id="UP000276437"/>
    </source>
</evidence>
<sequence length="293" mass="33351">MRGILQMIRERVTLVVGLAFTGLVLMLAPVRPQMLIYPLVRQAVQKKIDYSTGDMLVKDTPHFRIKYTEVDAGIVETVAGAAEAAYEPVSQALNYRIKSRTLILIYPDRTAMGHAYGWSGEINAMGFYWGGVIQILSPAAWMKDGVSPEEFIRTGPLAHEYTHLVLDYMTQGNYSRWFTEGLAQYVEYRLNGYEWITANNRLDEKLYSLKELDTRFDDLPNQSLAYRQSLAAVRYIAAVHGESALAQVIDYLRTGMSTDKAITKALNMDYTAFEQEVNIWAVRNMKNYMTVNK</sequence>
<dbReference type="RefSeq" id="WP_126306812.1">
    <property type="nucleotide sequence ID" value="NZ_AP018449.1"/>
</dbReference>
<dbReference type="Pfam" id="PF13485">
    <property type="entry name" value="Peptidase_MA_2"/>
    <property type="match status" value="1"/>
</dbReference>
<dbReference type="KEGG" id="mana:MAMMFC1_00884"/>
<feature type="domain" description="Peptidase MA-like" evidence="1">
    <location>
        <begin position="155"/>
        <end position="280"/>
    </location>
</feature>
<name>A0A348AGN8_9FIRM</name>
<dbReference type="InterPro" id="IPR039568">
    <property type="entry name" value="Peptidase_MA-like_dom"/>
</dbReference>
<accession>A0A348AGN8</accession>
<protein>
    <recommendedName>
        <fullName evidence="1">Peptidase MA-like domain-containing protein</fullName>
    </recommendedName>
</protein>
<gene>
    <name evidence="2" type="ORF">MAMMFC1_00884</name>
</gene>
<dbReference type="OrthoDB" id="9787613at2"/>
<proteinExistence type="predicted"/>
<dbReference type="Proteomes" id="UP000276437">
    <property type="component" value="Chromosome"/>
</dbReference>
<dbReference type="EMBL" id="AP018449">
    <property type="protein sequence ID" value="BBB90236.1"/>
    <property type="molecule type" value="Genomic_DNA"/>
</dbReference>
<keyword evidence="3" id="KW-1185">Reference proteome</keyword>
<organism evidence="2 3">
    <name type="scientific">Methylomusa anaerophila</name>
    <dbReference type="NCBI Taxonomy" id="1930071"/>
    <lineage>
        <taxon>Bacteria</taxon>
        <taxon>Bacillati</taxon>
        <taxon>Bacillota</taxon>
        <taxon>Negativicutes</taxon>
        <taxon>Selenomonadales</taxon>
        <taxon>Sporomusaceae</taxon>
        <taxon>Methylomusa</taxon>
    </lineage>
</organism>